<dbReference type="SUPFAM" id="SSF53474">
    <property type="entry name" value="alpha/beta-Hydrolases"/>
    <property type="match status" value="1"/>
</dbReference>
<sequence>MPILLVLAFVSCQKEVFNPQQTSEFSIHSSANGADYTIKVALPQHYDPETNQYATIYVLDGDENFNFVAENSEKISTEYSTTNVLVVSIGYGNDRTVDYTPTSATEGKGQAEKFMQFIQDELIPKMETDYGVDTARESRIILGHSFGGLLAAYAFTNFNTVFGGYLMLSPSLWYDNEILLRYEQENRDINNNHHQLVYLGLGELEKGGRMLAPFEAFYHRLAFNYPGIKLGRHLEPHLDHVGSKNPNILEGLHFYFENR</sequence>
<reference evidence="3 4" key="1">
    <citation type="submission" date="2020-10" db="EMBL/GenBank/DDBJ databases">
        <title>Connecting structure to function with the recovery of over 1000 high-quality activated sludge metagenome-assembled genomes encoding full-length rRNA genes using long-read sequencing.</title>
        <authorList>
            <person name="Singleton C.M."/>
            <person name="Petriglieri F."/>
            <person name="Kristensen J.M."/>
            <person name="Kirkegaard R.H."/>
            <person name="Michaelsen T.Y."/>
            <person name="Andersen M.H."/>
            <person name="Karst S.M."/>
            <person name="Dueholm M.S."/>
            <person name="Nielsen P.H."/>
            <person name="Albertsen M."/>
        </authorList>
    </citation>
    <scope>NUCLEOTIDE SEQUENCE [LARGE SCALE GENOMIC DNA]</scope>
    <source>
        <strain evidence="3">Ribe_18-Q3-R11-54_MAXAC.273</strain>
    </source>
</reference>
<dbReference type="AlphaFoldDB" id="A0A9D7T085"/>
<evidence type="ECO:0000256" key="2">
    <source>
        <dbReference type="ARBA" id="ARBA00022801"/>
    </source>
</evidence>
<dbReference type="Gene3D" id="3.40.50.1820">
    <property type="entry name" value="alpha/beta hydrolase"/>
    <property type="match status" value="1"/>
</dbReference>
<dbReference type="PANTHER" id="PTHR40841">
    <property type="entry name" value="SIDEROPHORE TRIACETYLFUSARININE C ESTERASE"/>
    <property type="match status" value="1"/>
</dbReference>
<name>A0A9D7T085_9BACT</name>
<dbReference type="InterPro" id="IPR000801">
    <property type="entry name" value="Esterase-like"/>
</dbReference>
<organism evidence="3 4">
    <name type="scientific">Candidatus Opimibacter skivensis</name>
    <dbReference type="NCBI Taxonomy" id="2982028"/>
    <lineage>
        <taxon>Bacteria</taxon>
        <taxon>Pseudomonadati</taxon>
        <taxon>Bacteroidota</taxon>
        <taxon>Saprospiria</taxon>
        <taxon>Saprospirales</taxon>
        <taxon>Saprospiraceae</taxon>
        <taxon>Candidatus Opimibacter</taxon>
    </lineage>
</organism>
<dbReference type="Proteomes" id="UP000808337">
    <property type="component" value="Unassembled WGS sequence"/>
</dbReference>
<dbReference type="EMBL" id="JADKGY010000033">
    <property type="protein sequence ID" value="MBK9985193.1"/>
    <property type="molecule type" value="Genomic_DNA"/>
</dbReference>
<gene>
    <name evidence="3" type="ORF">IPP15_23030</name>
</gene>
<dbReference type="InterPro" id="IPR029058">
    <property type="entry name" value="AB_hydrolase_fold"/>
</dbReference>
<evidence type="ECO:0000313" key="4">
    <source>
        <dbReference type="Proteomes" id="UP000808337"/>
    </source>
</evidence>
<evidence type="ECO:0000313" key="3">
    <source>
        <dbReference type="EMBL" id="MBK9985193.1"/>
    </source>
</evidence>
<evidence type="ECO:0000256" key="1">
    <source>
        <dbReference type="ARBA" id="ARBA00005622"/>
    </source>
</evidence>
<proteinExistence type="inferred from homology"/>
<keyword evidence="2 3" id="KW-0378">Hydrolase</keyword>
<comment type="caution">
    <text evidence="3">The sequence shown here is derived from an EMBL/GenBank/DDBJ whole genome shotgun (WGS) entry which is preliminary data.</text>
</comment>
<dbReference type="PANTHER" id="PTHR40841:SF2">
    <property type="entry name" value="SIDEROPHORE-DEGRADING ESTERASE (EUROFUNG)"/>
    <property type="match status" value="1"/>
</dbReference>
<dbReference type="InterPro" id="IPR052558">
    <property type="entry name" value="Siderophore_Hydrolase_D"/>
</dbReference>
<dbReference type="Pfam" id="PF00756">
    <property type="entry name" value="Esterase"/>
    <property type="match status" value="1"/>
</dbReference>
<comment type="similarity">
    <text evidence="1">Belongs to the esterase D family.</text>
</comment>
<dbReference type="GO" id="GO:0016788">
    <property type="term" value="F:hydrolase activity, acting on ester bonds"/>
    <property type="evidence" value="ECO:0007669"/>
    <property type="project" value="TreeGrafter"/>
</dbReference>
<accession>A0A9D7T085</accession>
<protein>
    <submittedName>
        <fullName evidence="3">Alpha/beta hydrolase</fullName>
    </submittedName>
</protein>